<reference evidence="8 9" key="2">
    <citation type="journal article" date="2017" name="Front. Plant Sci.">
        <title>Gene Classification and Mining of Molecular Markers Useful in Red Clover (Trifolium pratense) Breeding.</title>
        <authorList>
            <person name="Istvanek J."/>
            <person name="Dluhosova J."/>
            <person name="Dluhos P."/>
            <person name="Patkova L."/>
            <person name="Nedelnik J."/>
            <person name="Repkova J."/>
        </authorList>
    </citation>
    <scope>NUCLEOTIDE SEQUENCE [LARGE SCALE GENOMIC DNA]</scope>
    <source>
        <strain evidence="9">cv. Tatra</strain>
        <tissue evidence="8">Young leaves</tissue>
    </source>
</reference>
<dbReference type="PROSITE" id="PS00108">
    <property type="entry name" value="PROTEIN_KINASE_ST"/>
    <property type="match status" value="1"/>
</dbReference>
<dbReference type="ExpressionAtlas" id="A0A2K3L2Z8">
    <property type="expression patterns" value="baseline"/>
</dbReference>
<keyword evidence="3 8" id="KW-0418">Kinase</keyword>
<comment type="caution">
    <text evidence="8">The sequence shown here is derived from an EMBL/GenBank/DDBJ whole genome shotgun (WGS) entry which is preliminary data.</text>
</comment>
<dbReference type="InterPro" id="IPR011009">
    <property type="entry name" value="Kinase-like_dom_sf"/>
</dbReference>
<dbReference type="PROSITE" id="PS50011">
    <property type="entry name" value="PROTEIN_KINASE_DOM"/>
    <property type="match status" value="1"/>
</dbReference>
<proteinExistence type="inferred from homology"/>
<keyword evidence="1" id="KW-0808">Transferase</keyword>
<dbReference type="InterPro" id="IPR052751">
    <property type="entry name" value="Plant_MAPKKK"/>
</dbReference>
<dbReference type="GO" id="GO:0007165">
    <property type="term" value="P:signal transduction"/>
    <property type="evidence" value="ECO:0007669"/>
    <property type="project" value="TreeGrafter"/>
</dbReference>
<evidence type="ECO:0000313" key="8">
    <source>
        <dbReference type="EMBL" id="PNX72920.1"/>
    </source>
</evidence>
<feature type="domain" description="Protein kinase" evidence="7">
    <location>
        <begin position="7"/>
        <end position="271"/>
    </location>
</feature>
<evidence type="ECO:0000256" key="3">
    <source>
        <dbReference type="ARBA" id="ARBA00022777"/>
    </source>
</evidence>
<evidence type="ECO:0000313" key="9">
    <source>
        <dbReference type="Proteomes" id="UP000236291"/>
    </source>
</evidence>
<reference evidence="8 9" key="1">
    <citation type="journal article" date="2014" name="Am. J. Bot.">
        <title>Genome assembly and annotation for red clover (Trifolium pratense; Fabaceae).</title>
        <authorList>
            <person name="Istvanek J."/>
            <person name="Jaros M."/>
            <person name="Krenek A."/>
            <person name="Repkova J."/>
        </authorList>
    </citation>
    <scope>NUCLEOTIDE SEQUENCE [LARGE SCALE GENOMIC DNA]</scope>
    <source>
        <strain evidence="9">cv. Tatra</strain>
        <tissue evidence="8">Young leaves</tissue>
    </source>
</reference>
<name>A0A2K3L2Z8_TRIPR</name>
<dbReference type="EMBL" id="ASHM01025266">
    <property type="protein sequence ID" value="PNX72920.1"/>
    <property type="molecule type" value="Genomic_DNA"/>
</dbReference>
<dbReference type="CDD" id="cd06606">
    <property type="entry name" value="STKc_MAPKKK"/>
    <property type="match status" value="1"/>
</dbReference>
<accession>A0A2K3L2Z8</accession>
<dbReference type="InterPro" id="IPR017441">
    <property type="entry name" value="Protein_kinase_ATP_BS"/>
</dbReference>
<evidence type="ECO:0000256" key="5">
    <source>
        <dbReference type="PROSITE-ProRule" id="PRU10141"/>
    </source>
</evidence>
<dbReference type="GO" id="GO:0005524">
    <property type="term" value="F:ATP binding"/>
    <property type="evidence" value="ECO:0007669"/>
    <property type="project" value="UniProtKB-UniRule"/>
</dbReference>
<dbReference type="AlphaFoldDB" id="A0A2K3L2Z8"/>
<dbReference type="SUPFAM" id="SSF56112">
    <property type="entry name" value="Protein kinase-like (PK-like)"/>
    <property type="match status" value="1"/>
</dbReference>
<dbReference type="InterPro" id="IPR000719">
    <property type="entry name" value="Prot_kinase_dom"/>
</dbReference>
<feature type="binding site" evidence="5">
    <location>
        <position position="36"/>
    </location>
    <ligand>
        <name>ATP</name>
        <dbReference type="ChEBI" id="CHEBI:30616"/>
    </ligand>
</feature>
<evidence type="ECO:0000256" key="2">
    <source>
        <dbReference type="ARBA" id="ARBA00022741"/>
    </source>
</evidence>
<dbReference type="Gene3D" id="1.10.510.10">
    <property type="entry name" value="Transferase(Phosphotransferase) domain 1"/>
    <property type="match status" value="1"/>
</dbReference>
<dbReference type="PANTHER" id="PTHR48011:SF5">
    <property type="entry name" value="PROTEIN KINASE DOMAIN-CONTAINING PROTEIN"/>
    <property type="match status" value="1"/>
</dbReference>
<dbReference type="Pfam" id="PF00069">
    <property type="entry name" value="Pkinase"/>
    <property type="match status" value="1"/>
</dbReference>
<dbReference type="InterPro" id="IPR008271">
    <property type="entry name" value="Ser/Thr_kinase_AS"/>
</dbReference>
<evidence type="ECO:0000256" key="6">
    <source>
        <dbReference type="RuleBase" id="RU000304"/>
    </source>
</evidence>
<keyword evidence="2 5" id="KW-0547">Nucleotide-binding</keyword>
<dbReference type="SMART" id="SM00220">
    <property type="entry name" value="S_TKc"/>
    <property type="match status" value="1"/>
</dbReference>
<protein>
    <submittedName>
        <fullName evidence="8">Mitogen-activated protein kinase kinase kinase 2-like protein</fullName>
    </submittedName>
</protein>
<evidence type="ECO:0000256" key="1">
    <source>
        <dbReference type="ARBA" id="ARBA00022679"/>
    </source>
</evidence>
<dbReference type="GO" id="GO:0004674">
    <property type="term" value="F:protein serine/threonine kinase activity"/>
    <property type="evidence" value="ECO:0007669"/>
    <property type="project" value="UniProtKB-KW"/>
</dbReference>
<comment type="similarity">
    <text evidence="6">Belongs to the protein kinase superfamily.</text>
</comment>
<organism evidence="8 9">
    <name type="scientific">Trifolium pratense</name>
    <name type="common">Red clover</name>
    <dbReference type="NCBI Taxonomy" id="57577"/>
    <lineage>
        <taxon>Eukaryota</taxon>
        <taxon>Viridiplantae</taxon>
        <taxon>Streptophyta</taxon>
        <taxon>Embryophyta</taxon>
        <taxon>Tracheophyta</taxon>
        <taxon>Spermatophyta</taxon>
        <taxon>Magnoliopsida</taxon>
        <taxon>eudicotyledons</taxon>
        <taxon>Gunneridae</taxon>
        <taxon>Pentapetalae</taxon>
        <taxon>rosids</taxon>
        <taxon>fabids</taxon>
        <taxon>Fabales</taxon>
        <taxon>Fabaceae</taxon>
        <taxon>Papilionoideae</taxon>
        <taxon>50 kb inversion clade</taxon>
        <taxon>NPAAA clade</taxon>
        <taxon>Hologalegina</taxon>
        <taxon>IRL clade</taxon>
        <taxon>Trifolieae</taxon>
        <taxon>Trifolium</taxon>
    </lineage>
</organism>
<evidence type="ECO:0000256" key="4">
    <source>
        <dbReference type="ARBA" id="ARBA00022840"/>
    </source>
</evidence>
<dbReference type="Proteomes" id="UP000236291">
    <property type="component" value="Unassembled WGS sequence"/>
</dbReference>
<sequence length="355" mass="39112">MGGRIEWVKGKMVGCGSFGSVHLAMNKSNGGLFVVKTSDSEVGHDALKNEVNILNSLNNSSPYIVQCLGTEYDDDDEDKKVVNVFMEYMAGGSLADVSNKFGGSLDEDIVRLYTRQILLGLYDLHKHGIVHCDLKCKNVLLASSGNVKLADLGCAKRVENKSSSSCINLTNGGTPLWMAPEVLLNGDEKVVDFAADIWSLGCTVIEMATGRPPWADISNPIAAMFKIARGDEIPQFPLHFSQEGFDFLRRCLVRDPSKRPTAQELLNHPFIISTNLTHHKHYSASSPAAVLDVHQFEYTDDDDDDEELLQSPITGRLNLFSSTTNEFVSPQGTTMWELEDGASGNHWITVRSRDQ</sequence>
<dbReference type="STRING" id="57577.A0A2K3L2Z8"/>
<keyword evidence="4 5" id="KW-0067">ATP-binding</keyword>
<dbReference type="PANTHER" id="PTHR48011">
    <property type="entry name" value="CCR4-NOT TRANSCRIPTIONAL COMPLEX SUBUNIT CAF120-RELATED"/>
    <property type="match status" value="1"/>
</dbReference>
<dbReference type="PROSITE" id="PS00107">
    <property type="entry name" value="PROTEIN_KINASE_ATP"/>
    <property type="match status" value="1"/>
</dbReference>
<gene>
    <name evidence="8" type="ORF">L195_g028818</name>
</gene>
<keyword evidence="6" id="KW-0723">Serine/threonine-protein kinase</keyword>
<evidence type="ECO:0000259" key="7">
    <source>
        <dbReference type="PROSITE" id="PS50011"/>
    </source>
</evidence>